<protein>
    <submittedName>
        <fullName evidence="7">Related to Dityrosine transporter 1</fullName>
    </submittedName>
</protein>
<accession>A0A376B7N0</accession>
<feature type="transmembrane region" description="Helical" evidence="5">
    <location>
        <begin position="426"/>
        <end position="451"/>
    </location>
</feature>
<dbReference type="AlphaFoldDB" id="A0A376B7N0"/>
<keyword evidence="4 5" id="KW-0472">Membrane</keyword>
<keyword evidence="3 5" id="KW-1133">Transmembrane helix</keyword>
<evidence type="ECO:0000256" key="1">
    <source>
        <dbReference type="ARBA" id="ARBA00004141"/>
    </source>
</evidence>
<dbReference type="InterPro" id="IPR011701">
    <property type="entry name" value="MFS"/>
</dbReference>
<sequence>MTELNNNNNNNSNNDNDFDRNSSINNMIILTTPTKNDINRVTLQDIEKELSSTSSVPSSAYSVFSKRQKQIIFSVIIYCGFLGPVSGNIYIPALPYLRNAFHVNTTTINSTVSVFMAVFSVAPLCWAMFSDFGGRKFLYTISLIISIIANILLAAVPANIGALFVLRIIQAIGSSSVMSMGAGTVRDIVDLRHRGKAISYFMLGPNCGPILAPIIAGLILMRGSDKWRWLFGSLTIFTFIGLLMVLLLLPETLRCIVGNGDKKWIQDPHIQRKNQNKLLYYLGRRLPVNQSPEFQELYPRPPKPSLKTYYTLLKNPRVTICSISTAIMFAIYYGFSITFSYNLQNYYHLSNLAVSASYCCPGIALLAGSISSGHISDFYRQRWLKRHPNVKSFPSERRLILQIFGLIISCCGCIGYGWSIERHKKLIIVYVFSCLCAFGMTWCSNASLTYLTETMPRQAASTVAINSFFRNIAAALSSVIIHKLTVEMGVGWCFTGLGLSALISVVGVLYLIIRYKTPSVCEK</sequence>
<feature type="transmembrane region" description="Helical" evidence="5">
    <location>
        <begin position="317"/>
        <end position="335"/>
    </location>
</feature>
<keyword evidence="2 5" id="KW-0812">Transmembrane</keyword>
<dbReference type="Proteomes" id="UP000262825">
    <property type="component" value="Unassembled WGS sequence"/>
</dbReference>
<feature type="transmembrane region" description="Helical" evidence="5">
    <location>
        <begin position="137"/>
        <end position="158"/>
    </location>
</feature>
<feature type="transmembrane region" description="Helical" evidence="5">
    <location>
        <begin position="463"/>
        <end position="482"/>
    </location>
</feature>
<feature type="transmembrane region" description="Helical" evidence="5">
    <location>
        <begin position="197"/>
        <end position="221"/>
    </location>
</feature>
<dbReference type="PROSITE" id="PS50850">
    <property type="entry name" value="MFS"/>
    <property type="match status" value="1"/>
</dbReference>
<dbReference type="SUPFAM" id="SSF103473">
    <property type="entry name" value="MFS general substrate transporter"/>
    <property type="match status" value="1"/>
</dbReference>
<dbReference type="Gene3D" id="1.20.1720.10">
    <property type="entry name" value="Multidrug resistance protein D"/>
    <property type="match status" value="1"/>
</dbReference>
<keyword evidence="8" id="KW-1185">Reference proteome</keyword>
<evidence type="ECO:0000313" key="8">
    <source>
        <dbReference type="Proteomes" id="UP000262825"/>
    </source>
</evidence>
<feature type="transmembrane region" description="Helical" evidence="5">
    <location>
        <begin position="164"/>
        <end position="185"/>
    </location>
</feature>
<proteinExistence type="predicted"/>
<evidence type="ECO:0000256" key="5">
    <source>
        <dbReference type="SAM" id="Phobius"/>
    </source>
</evidence>
<feature type="transmembrane region" description="Helical" evidence="5">
    <location>
        <begin position="71"/>
        <end position="91"/>
    </location>
</feature>
<gene>
    <name evidence="7" type="ORF">SCODWIG_02454</name>
</gene>
<evidence type="ECO:0000256" key="3">
    <source>
        <dbReference type="ARBA" id="ARBA00022989"/>
    </source>
</evidence>
<evidence type="ECO:0000259" key="6">
    <source>
        <dbReference type="PROSITE" id="PS50850"/>
    </source>
</evidence>
<dbReference type="Gene3D" id="1.20.1250.20">
    <property type="entry name" value="MFS general substrate transporter like domains"/>
    <property type="match status" value="1"/>
</dbReference>
<feature type="transmembrane region" description="Helical" evidence="5">
    <location>
        <begin position="488"/>
        <end position="513"/>
    </location>
</feature>
<feature type="domain" description="Major facilitator superfamily (MFS) profile" evidence="6">
    <location>
        <begin position="72"/>
        <end position="516"/>
    </location>
</feature>
<dbReference type="InterPro" id="IPR020846">
    <property type="entry name" value="MFS_dom"/>
</dbReference>
<name>A0A376B7N0_9ASCO</name>
<feature type="transmembrane region" description="Helical" evidence="5">
    <location>
        <begin position="111"/>
        <end position="130"/>
    </location>
</feature>
<dbReference type="EMBL" id="UFAJ01000422">
    <property type="protein sequence ID" value="SSD60693.1"/>
    <property type="molecule type" value="Genomic_DNA"/>
</dbReference>
<feature type="transmembrane region" description="Helical" evidence="5">
    <location>
        <begin position="399"/>
        <end position="420"/>
    </location>
</feature>
<feature type="transmembrane region" description="Helical" evidence="5">
    <location>
        <begin position="355"/>
        <end position="379"/>
    </location>
</feature>
<feature type="transmembrane region" description="Helical" evidence="5">
    <location>
        <begin position="227"/>
        <end position="249"/>
    </location>
</feature>
<dbReference type="GO" id="GO:0005275">
    <property type="term" value="F:amine transmembrane transporter activity"/>
    <property type="evidence" value="ECO:0007669"/>
    <property type="project" value="TreeGrafter"/>
</dbReference>
<dbReference type="VEuPathDB" id="FungiDB:SCODWIG_02454"/>
<dbReference type="PANTHER" id="PTHR23502">
    <property type="entry name" value="MAJOR FACILITATOR SUPERFAMILY"/>
    <property type="match status" value="1"/>
</dbReference>
<reference evidence="8" key="1">
    <citation type="submission" date="2018-06" db="EMBL/GenBank/DDBJ databases">
        <authorList>
            <person name="Guldener U."/>
        </authorList>
    </citation>
    <scope>NUCLEOTIDE SEQUENCE [LARGE SCALE GENOMIC DNA]</scope>
    <source>
        <strain evidence="8">UTAD17</strain>
    </source>
</reference>
<dbReference type="Pfam" id="PF07690">
    <property type="entry name" value="MFS_1"/>
    <property type="match status" value="1"/>
</dbReference>
<evidence type="ECO:0000256" key="2">
    <source>
        <dbReference type="ARBA" id="ARBA00022692"/>
    </source>
</evidence>
<evidence type="ECO:0000256" key="4">
    <source>
        <dbReference type="ARBA" id="ARBA00023136"/>
    </source>
</evidence>
<comment type="subcellular location">
    <subcellularLocation>
        <location evidence="1">Membrane</location>
        <topology evidence="1">Multi-pass membrane protein</topology>
    </subcellularLocation>
</comment>
<dbReference type="PANTHER" id="PTHR23502:SF21">
    <property type="entry name" value="DITYROSINE TRANSPORTER 1"/>
    <property type="match status" value="1"/>
</dbReference>
<dbReference type="GO" id="GO:0005886">
    <property type="term" value="C:plasma membrane"/>
    <property type="evidence" value="ECO:0007669"/>
    <property type="project" value="TreeGrafter"/>
</dbReference>
<dbReference type="InterPro" id="IPR036259">
    <property type="entry name" value="MFS_trans_sf"/>
</dbReference>
<organism evidence="7 8">
    <name type="scientific">Saccharomycodes ludwigii</name>
    <dbReference type="NCBI Taxonomy" id="36035"/>
    <lineage>
        <taxon>Eukaryota</taxon>
        <taxon>Fungi</taxon>
        <taxon>Dikarya</taxon>
        <taxon>Ascomycota</taxon>
        <taxon>Saccharomycotina</taxon>
        <taxon>Saccharomycetes</taxon>
        <taxon>Saccharomycodales</taxon>
        <taxon>Saccharomycodaceae</taxon>
        <taxon>Saccharomycodes</taxon>
    </lineage>
</organism>
<evidence type="ECO:0000313" key="7">
    <source>
        <dbReference type="EMBL" id="SSD60693.1"/>
    </source>
</evidence>